<sequence>MGAGKKTQTFSHSETPPRMASNMTWARNLNKSQLGGVIFGCTKITMSECLSKQLFGLPAKHFLYVKNIGPGLPLLLFNYSERKLYGIYEAASSGQMNIDSYAWTEDGSNRTNYPAQVQICVRLSCQALPESLFKPIIADNYYTQNHFWFELDHSQAHTLMSKLSSSVVAPTHFTPENRQEWIAVMPEEKGAEPPSSEDYFPNSYAKIGTSTTSDDYLYLDENNQSMEASLCNQMEKSDEKDLIYMKLKESALSCEFLDKSETERAVENASETDMDSKRETHDNGSSSGSRDYPASIIAEAGAEQEIHRLENRCMILESISSISMRHAGGIESPEEFHVNLNESIFIVGGYDGVSWSSSLHSFLPSRDVLRSLNPMSSARSCTSVAKLNGELYVFGGGTGSTWCDTVESYNAVNNEWTVRPSLKEKKGSLAAAALDGKVFAVGGGNGVECFSDVEMFDPHVGRWISARSMLQKRFALAAVELNGVLYAVGGYDGNDYLKYALGGYDGIAMVLSVEIYDPRLGTWMTGEPMNQGRGYLAAAVLKESIYAIGGVQTNEEVVDKIECYKEGQGWEETNLRAVGKRSFASAMVLQGD</sequence>
<feature type="domain" description="DCD" evidence="2">
    <location>
        <begin position="32"/>
        <end position="165"/>
    </location>
</feature>
<dbReference type="SMART" id="SM00612">
    <property type="entry name" value="Kelch"/>
    <property type="match status" value="5"/>
</dbReference>
<dbReference type="Proteomes" id="UP000826271">
    <property type="component" value="Unassembled WGS sequence"/>
</dbReference>
<dbReference type="Gene3D" id="2.130.10.80">
    <property type="entry name" value="Galactose oxidase/kelch, beta-propeller"/>
    <property type="match status" value="1"/>
</dbReference>
<name>A0AAV6WVR4_9LAMI</name>
<gene>
    <name evidence="3" type="ORF">BUALT_Bualt11G0134300</name>
</gene>
<dbReference type="PANTHER" id="PTHR46034">
    <property type="match status" value="1"/>
</dbReference>
<dbReference type="Pfam" id="PF24681">
    <property type="entry name" value="Kelch_KLHDC2_KLHL20_DRC7"/>
    <property type="match status" value="1"/>
</dbReference>
<evidence type="ECO:0000313" key="4">
    <source>
        <dbReference type="Proteomes" id="UP000826271"/>
    </source>
</evidence>
<evidence type="ECO:0000259" key="2">
    <source>
        <dbReference type="PROSITE" id="PS51222"/>
    </source>
</evidence>
<dbReference type="PROSITE" id="PS51222">
    <property type="entry name" value="DCD"/>
    <property type="match status" value="1"/>
</dbReference>
<dbReference type="InterPro" id="IPR006652">
    <property type="entry name" value="Kelch_1"/>
</dbReference>
<feature type="region of interest" description="Disordered" evidence="1">
    <location>
        <begin position="261"/>
        <end position="292"/>
    </location>
</feature>
<dbReference type="EMBL" id="WHWC01000011">
    <property type="protein sequence ID" value="KAG8374458.1"/>
    <property type="molecule type" value="Genomic_DNA"/>
</dbReference>
<dbReference type="AlphaFoldDB" id="A0AAV6WVR4"/>
<dbReference type="PANTHER" id="PTHR46034:SF7">
    <property type="entry name" value="INFLUENZA VIRUS NS1A-BINDING PROTEIN"/>
    <property type="match status" value="1"/>
</dbReference>
<organism evidence="3 4">
    <name type="scientific">Buddleja alternifolia</name>
    <dbReference type="NCBI Taxonomy" id="168488"/>
    <lineage>
        <taxon>Eukaryota</taxon>
        <taxon>Viridiplantae</taxon>
        <taxon>Streptophyta</taxon>
        <taxon>Embryophyta</taxon>
        <taxon>Tracheophyta</taxon>
        <taxon>Spermatophyta</taxon>
        <taxon>Magnoliopsida</taxon>
        <taxon>eudicotyledons</taxon>
        <taxon>Gunneridae</taxon>
        <taxon>Pentapetalae</taxon>
        <taxon>asterids</taxon>
        <taxon>lamiids</taxon>
        <taxon>Lamiales</taxon>
        <taxon>Scrophulariaceae</taxon>
        <taxon>Buddlejeae</taxon>
        <taxon>Buddleja</taxon>
    </lineage>
</organism>
<dbReference type="SMART" id="SM00767">
    <property type="entry name" value="DCD"/>
    <property type="match status" value="1"/>
</dbReference>
<evidence type="ECO:0000313" key="3">
    <source>
        <dbReference type="EMBL" id="KAG8374458.1"/>
    </source>
</evidence>
<dbReference type="InterPro" id="IPR037293">
    <property type="entry name" value="Gal_Oxidase_central_sf"/>
</dbReference>
<dbReference type="GO" id="GO:0034976">
    <property type="term" value="P:response to endoplasmic reticulum stress"/>
    <property type="evidence" value="ECO:0007669"/>
    <property type="project" value="InterPro"/>
</dbReference>
<dbReference type="Gene3D" id="2.120.10.80">
    <property type="entry name" value="Kelch-type beta propeller"/>
    <property type="match status" value="1"/>
</dbReference>
<keyword evidence="4" id="KW-1185">Reference proteome</keyword>
<dbReference type="SUPFAM" id="SSF117281">
    <property type="entry name" value="Kelch motif"/>
    <property type="match status" value="1"/>
</dbReference>
<comment type="caution">
    <text evidence="3">The sequence shown here is derived from an EMBL/GenBank/DDBJ whole genome shotgun (WGS) entry which is preliminary data.</text>
</comment>
<proteinExistence type="predicted"/>
<protein>
    <recommendedName>
        <fullName evidence="2">DCD domain-containing protein</fullName>
    </recommendedName>
</protein>
<evidence type="ECO:0000256" key="1">
    <source>
        <dbReference type="SAM" id="MobiDB-lite"/>
    </source>
</evidence>
<dbReference type="InterPro" id="IPR013989">
    <property type="entry name" value="Dev_and_cell_death_domain"/>
</dbReference>
<dbReference type="Pfam" id="PF10539">
    <property type="entry name" value="Dev_Cell_Death"/>
    <property type="match status" value="1"/>
</dbReference>
<reference evidence="3" key="1">
    <citation type="submission" date="2019-10" db="EMBL/GenBank/DDBJ databases">
        <authorList>
            <person name="Zhang R."/>
            <person name="Pan Y."/>
            <person name="Wang J."/>
            <person name="Ma R."/>
            <person name="Yu S."/>
        </authorList>
    </citation>
    <scope>NUCLEOTIDE SEQUENCE</scope>
    <source>
        <strain evidence="3">LA-IB0</strain>
        <tissue evidence="3">Leaf</tissue>
    </source>
</reference>
<dbReference type="InterPro" id="IPR015915">
    <property type="entry name" value="Kelch-typ_b-propeller"/>
</dbReference>
<dbReference type="InterPro" id="IPR044832">
    <property type="entry name" value="NRP-like"/>
</dbReference>
<accession>A0AAV6WVR4</accession>